<accession>A0A424WHM2</accession>
<dbReference type="RefSeq" id="WP_118931985.1">
    <property type="nucleotide sequence ID" value="NZ_CP061008.1"/>
</dbReference>
<proteinExistence type="predicted"/>
<organism evidence="1 2">
    <name type="scientific">Alcaligenes xylosoxydans xylosoxydans</name>
    <name type="common">Achromobacter xylosoxidans</name>
    <dbReference type="NCBI Taxonomy" id="85698"/>
    <lineage>
        <taxon>Bacteria</taxon>
        <taxon>Pseudomonadati</taxon>
        <taxon>Pseudomonadota</taxon>
        <taxon>Betaproteobacteria</taxon>
        <taxon>Burkholderiales</taxon>
        <taxon>Alcaligenaceae</taxon>
        <taxon>Achromobacter</taxon>
    </lineage>
</organism>
<sequence length="136" mass="14252">MEVSLSGRIGGPEAGVAWLAGIVQLRPKLKSALADLSVAGLRTLDVELWIGGSITDYGPQGFSSSARYYAKKESLLLAISVPKAVAAAATQARPEQTIEGWLADGFSSVKLPRSAQMLPFALIAQTVQSALGIARQ</sequence>
<dbReference type="AlphaFoldDB" id="A0A424WHM2"/>
<name>A0A424WHM2_ALCXX</name>
<comment type="caution">
    <text evidence="1">The sequence shown here is derived from an EMBL/GenBank/DDBJ whole genome shotgun (WGS) entry which is preliminary data.</text>
</comment>
<reference evidence="1 2" key="1">
    <citation type="submission" date="2018-08" db="EMBL/GenBank/DDBJ databases">
        <title>Achromobacter xylosoxidans Genome sequencing and assembly.</title>
        <authorList>
            <person name="Wang R."/>
            <person name="Rensing C."/>
            <person name="Li Y."/>
        </authorList>
    </citation>
    <scope>NUCLEOTIDE SEQUENCE [LARGE SCALE GENOMIC DNA]</scope>
    <source>
        <strain evidence="1 2">GD003A</strain>
    </source>
</reference>
<gene>
    <name evidence="1" type="ORF">DY367_06310</name>
</gene>
<dbReference type="EMBL" id="QVXO01000006">
    <property type="protein sequence ID" value="RPJ92727.1"/>
    <property type="molecule type" value="Genomic_DNA"/>
</dbReference>
<dbReference type="OrthoDB" id="8665648at2"/>
<dbReference type="Proteomes" id="UP000285324">
    <property type="component" value="Unassembled WGS sequence"/>
</dbReference>
<protein>
    <submittedName>
        <fullName evidence="1">Uncharacterized protein</fullName>
    </submittedName>
</protein>
<evidence type="ECO:0000313" key="2">
    <source>
        <dbReference type="Proteomes" id="UP000285324"/>
    </source>
</evidence>
<evidence type="ECO:0000313" key="1">
    <source>
        <dbReference type="EMBL" id="RPJ92727.1"/>
    </source>
</evidence>